<dbReference type="InterPro" id="IPR002099">
    <property type="entry name" value="MutL/Mlh/PMS"/>
</dbReference>
<dbReference type="InterPro" id="IPR014762">
    <property type="entry name" value="DNA_mismatch_repair_CS"/>
</dbReference>
<evidence type="ECO:0000256" key="3">
    <source>
        <dbReference type="SAM" id="MobiDB-lite"/>
    </source>
</evidence>
<dbReference type="PROSITE" id="PS00058">
    <property type="entry name" value="DNA_MISMATCH_REPAIR_1"/>
    <property type="match status" value="1"/>
</dbReference>
<name>A0ABD3WSA9_SINWO</name>
<feature type="region of interest" description="Disordered" evidence="3">
    <location>
        <begin position="442"/>
        <end position="483"/>
    </location>
</feature>
<accession>A0ABD3WSA9</accession>
<dbReference type="InterPro" id="IPR036890">
    <property type="entry name" value="HATPase_C_sf"/>
</dbReference>
<keyword evidence="2" id="KW-0227">DNA damage</keyword>
<protein>
    <recommendedName>
        <fullName evidence="4">DNA mismatch repair protein S5 domain-containing protein</fullName>
    </recommendedName>
</protein>
<feature type="region of interest" description="Disordered" evidence="3">
    <location>
        <begin position="1"/>
        <end position="23"/>
    </location>
</feature>
<feature type="compositionally biased region" description="Basic and acidic residues" evidence="3">
    <location>
        <begin position="446"/>
        <end position="459"/>
    </location>
</feature>
<gene>
    <name evidence="5" type="ORF">ACJMK2_034491</name>
</gene>
<evidence type="ECO:0000259" key="4">
    <source>
        <dbReference type="SMART" id="SM01340"/>
    </source>
</evidence>
<comment type="similarity">
    <text evidence="1">Belongs to the DNA mismatch repair MutL/HexB family.</text>
</comment>
<feature type="compositionally biased region" description="Polar residues" evidence="3">
    <location>
        <begin position="523"/>
        <end position="534"/>
    </location>
</feature>
<dbReference type="FunFam" id="3.30.230.10:FF:000032">
    <property type="entry name" value="mismatch repair endonuclease PMS2 isoform X2"/>
    <property type="match status" value="1"/>
</dbReference>
<dbReference type="PANTHER" id="PTHR10073:SF52">
    <property type="entry name" value="MISMATCH REPAIR ENDONUCLEASE PMS2"/>
    <property type="match status" value="1"/>
</dbReference>
<evidence type="ECO:0000313" key="6">
    <source>
        <dbReference type="Proteomes" id="UP001634394"/>
    </source>
</evidence>
<feature type="region of interest" description="Disordered" evidence="3">
    <location>
        <begin position="606"/>
        <end position="626"/>
    </location>
</feature>
<dbReference type="GO" id="GO:0006974">
    <property type="term" value="P:DNA damage response"/>
    <property type="evidence" value="ECO:0007669"/>
    <property type="project" value="UniProtKB-KW"/>
</dbReference>
<dbReference type="AlphaFoldDB" id="A0ABD3WSA9"/>
<dbReference type="Pfam" id="PF01119">
    <property type="entry name" value="DNA_mis_repair"/>
    <property type="match status" value="1"/>
</dbReference>
<organism evidence="5 6">
    <name type="scientific">Sinanodonta woodiana</name>
    <name type="common">Chinese pond mussel</name>
    <name type="synonym">Anodonta woodiana</name>
    <dbReference type="NCBI Taxonomy" id="1069815"/>
    <lineage>
        <taxon>Eukaryota</taxon>
        <taxon>Metazoa</taxon>
        <taxon>Spiralia</taxon>
        <taxon>Lophotrochozoa</taxon>
        <taxon>Mollusca</taxon>
        <taxon>Bivalvia</taxon>
        <taxon>Autobranchia</taxon>
        <taxon>Heteroconchia</taxon>
        <taxon>Palaeoheterodonta</taxon>
        <taxon>Unionida</taxon>
        <taxon>Unionoidea</taxon>
        <taxon>Unionidae</taxon>
        <taxon>Unioninae</taxon>
        <taxon>Sinanodonta</taxon>
    </lineage>
</organism>
<evidence type="ECO:0000313" key="5">
    <source>
        <dbReference type="EMBL" id="KAL3876687.1"/>
    </source>
</evidence>
<dbReference type="InterPro" id="IPR020568">
    <property type="entry name" value="Ribosomal_Su5_D2-typ_SF"/>
</dbReference>
<proteinExistence type="inferred from homology"/>
<feature type="compositionally biased region" description="Acidic residues" evidence="3">
    <location>
        <begin position="1"/>
        <end position="11"/>
    </location>
</feature>
<dbReference type="InterPro" id="IPR038973">
    <property type="entry name" value="MutL/Mlh/Pms-like"/>
</dbReference>
<dbReference type="Pfam" id="PF13589">
    <property type="entry name" value="HATPase_c_3"/>
    <property type="match status" value="1"/>
</dbReference>
<dbReference type="CDD" id="cd03484">
    <property type="entry name" value="MutL_Trans_hPMS_2_like"/>
    <property type="match status" value="1"/>
</dbReference>
<comment type="caution">
    <text evidence="5">The sequence shown here is derived from an EMBL/GenBank/DDBJ whole genome shotgun (WGS) entry which is preliminary data.</text>
</comment>
<dbReference type="Proteomes" id="UP001634394">
    <property type="component" value="Unassembled WGS sequence"/>
</dbReference>
<reference evidence="5 6" key="1">
    <citation type="submission" date="2024-11" db="EMBL/GenBank/DDBJ databases">
        <title>Chromosome-level genome assembly of the freshwater bivalve Anodonta woodiana.</title>
        <authorList>
            <person name="Chen X."/>
        </authorList>
    </citation>
    <scope>NUCLEOTIDE SEQUENCE [LARGE SCALE GENOMIC DNA]</scope>
    <source>
        <strain evidence="5">MN2024</strain>
        <tissue evidence="5">Gills</tissue>
    </source>
</reference>
<dbReference type="NCBIfam" id="TIGR00585">
    <property type="entry name" value="mutl"/>
    <property type="match status" value="1"/>
</dbReference>
<dbReference type="InterPro" id="IPR014721">
    <property type="entry name" value="Ribsml_uS5_D2-typ_fold_subgr"/>
</dbReference>
<dbReference type="Gene3D" id="3.30.230.10">
    <property type="match status" value="1"/>
</dbReference>
<dbReference type="SUPFAM" id="SSF54211">
    <property type="entry name" value="Ribosomal protein S5 domain 2-like"/>
    <property type="match status" value="1"/>
</dbReference>
<feature type="region of interest" description="Disordered" evidence="3">
    <location>
        <begin position="523"/>
        <end position="551"/>
    </location>
</feature>
<feature type="compositionally biased region" description="Low complexity" evidence="3">
    <location>
        <begin position="460"/>
        <end position="483"/>
    </location>
</feature>
<keyword evidence="6" id="KW-1185">Reference proteome</keyword>
<dbReference type="CDD" id="cd16926">
    <property type="entry name" value="HATPase_MutL-MLH-PMS-like"/>
    <property type="match status" value="1"/>
</dbReference>
<dbReference type="EMBL" id="JBJQND010000005">
    <property type="protein sequence ID" value="KAL3876687.1"/>
    <property type="molecule type" value="Genomic_DNA"/>
</dbReference>
<dbReference type="FunFam" id="3.30.565.10:FF:000014">
    <property type="entry name" value="Mismatch repair endonuclease pms1, putative"/>
    <property type="match status" value="1"/>
</dbReference>
<evidence type="ECO:0000256" key="2">
    <source>
        <dbReference type="ARBA" id="ARBA00022763"/>
    </source>
</evidence>
<evidence type="ECO:0000256" key="1">
    <source>
        <dbReference type="ARBA" id="ARBA00006082"/>
    </source>
</evidence>
<dbReference type="PANTHER" id="PTHR10073">
    <property type="entry name" value="DNA MISMATCH REPAIR PROTEIN MLH, PMS, MUTL"/>
    <property type="match status" value="1"/>
</dbReference>
<dbReference type="Gene3D" id="3.30.565.10">
    <property type="entry name" value="Histidine kinase-like ATPase, C-terminal domain"/>
    <property type="match status" value="1"/>
</dbReference>
<feature type="domain" description="DNA mismatch repair protein S5" evidence="4">
    <location>
        <begin position="237"/>
        <end position="375"/>
    </location>
</feature>
<feature type="compositionally biased region" description="Basic and acidic residues" evidence="3">
    <location>
        <begin position="617"/>
        <end position="626"/>
    </location>
</feature>
<dbReference type="InterPro" id="IPR013507">
    <property type="entry name" value="DNA_mismatch_S5_2-like"/>
</dbReference>
<dbReference type="SUPFAM" id="SSF55874">
    <property type="entry name" value="ATPase domain of HSP90 chaperone/DNA topoisomerase II/histidine kinase"/>
    <property type="match status" value="1"/>
</dbReference>
<dbReference type="SMART" id="SM01340">
    <property type="entry name" value="DNA_mis_repair"/>
    <property type="match status" value="1"/>
</dbReference>
<sequence>MSEDNSEEIVQSEEPAVHHPKASSIKAIDKTSVHRICSGQVVLALATAVKELVENSIDAGATNIDVKLKEYGSEMIEVSDNGSGVEEKNFEGLTLKHHTSKLQEFSDLVNVETFGFRGEALSSLCALGDMVIVTRHSSNQVGMRLEFDNHGKIINRSPQARQVGTTVTVQNLFYTLPVRHKEFHRNLKKEFAKMAQVLNAYAIVSLGVRLSCTNQTGKGKKTTVLSTNGNISVRENISNLFGPKQIQSLLEFKQTKIGEAFCSEFGVPAAEGENSHGLKVEGFVSKCDHGLGRSSTDRQFIFINKRPCDLPKVSKVVNEAYHQYNRHQYPFTALLITMDKETVDMNVTPDKRQIFIQKEKLLLAIIKASLIALYEPTTSVLKLQQPSILHSVSFTSQEDRDSEEPPPFASNIEKKVLSGCSFSKLKRSFSSTFAKEDITTSPKLHQKVDRQTLKQRRLDSFSSKSSTSSCLQESPGSCSSDNNDSLSLSCNDLAETSCSQRNDVSSNHNPSVASLGTDSKHFSSLFSHGSQNSGTKHHARGDNYNSETNSEDNVLTLNNYSSNVFENSYRGLKNADLSRKDSYKNESKNEDSGNNYLEKFDQSMYTKNEGDENSDTTEIRKQDQSHEDDVALQFKVTMVELDKEAKIPKRNRNITFSLEKIRIHLQSRDSRYSLYLEYSFTTVILKG</sequence>